<evidence type="ECO:0000256" key="1">
    <source>
        <dbReference type="SAM" id="Phobius"/>
    </source>
</evidence>
<proteinExistence type="predicted"/>
<keyword evidence="3" id="KW-1185">Reference proteome</keyword>
<feature type="transmembrane region" description="Helical" evidence="1">
    <location>
        <begin position="73"/>
        <end position="96"/>
    </location>
</feature>
<dbReference type="Proteomes" id="UP000186785">
    <property type="component" value="Unassembled WGS sequence"/>
</dbReference>
<dbReference type="InterPro" id="IPR034804">
    <property type="entry name" value="SQR/QFR_C/D"/>
</dbReference>
<protein>
    <submittedName>
        <fullName evidence="2">Succinate dehydrogenase</fullName>
    </submittedName>
</protein>
<feature type="transmembrane region" description="Helical" evidence="1">
    <location>
        <begin position="117"/>
        <end position="138"/>
    </location>
</feature>
<comment type="caution">
    <text evidence="2">The sequence shown here is derived from an EMBL/GenBank/DDBJ whole genome shotgun (WGS) entry which is preliminary data.</text>
</comment>
<feature type="transmembrane region" description="Helical" evidence="1">
    <location>
        <begin position="213"/>
        <end position="239"/>
    </location>
</feature>
<sequence length="244" mass="27355">MANNKALTQKKRRSWNTTVFLKQLMAISGLFFVVFILFHSYGNLKIFAGPEAYNGYAHHLRTMFMPILPYEGLLWILRVGLIVFLVVHLYAAAATWKRSNRARGSRYQVKKSASNAYAARTMRYGGVILGLFIIFHLLHFTTKTIQVGDKAAYAAGEVDGVSQAPYLMMQTTFSHWYMVLVYALGVGALCLHIGHGIWSALQSFGWLRKNTKSLIIIISGLVGLLVFVVFMAPPLYLLFTGGVH</sequence>
<feature type="transmembrane region" description="Helical" evidence="1">
    <location>
        <begin position="176"/>
        <end position="201"/>
    </location>
</feature>
<dbReference type="NCBIfam" id="TIGR02046">
    <property type="entry name" value="sdhC_b558_fam"/>
    <property type="match status" value="1"/>
</dbReference>
<dbReference type="GO" id="GO:0016020">
    <property type="term" value="C:membrane"/>
    <property type="evidence" value="ECO:0007669"/>
    <property type="project" value="InterPro"/>
</dbReference>
<keyword evidence="1" id="KW-0812">Transmembrane</keyword>
<feature type="transmembrane region" description="Helical" evidence="1">
    <location>
        <begin position="20"/>
        <end position="41"/>
    </location>
</feature>
<dbReference type="InterPro" id="IPR011138">
    <property type="entry name" value="Cytochrome_b-558"/>
</dbReference>
<dbReference type="EMBL" id="MQSV01000001">
    <property type="protein sequence ID" value="OKL49750.1"/>
    <property type="molecule type" value="Genomic_DNA"/>
</dbReference>
<keyword evidence="1" id="KW-0472">Membrane</keyword>
<name>A0A1Q5PQS2_9ACTO</name>
<organism evidence="2 3">
    <name type="scientific">Boudabousia liubingyangii</name>
    <dbReference type="NCBI Taxonomy" id="1921764"/>
    <lineage>
        <taxon>Bacteria</taxon>
        <taxon>Bacillati</taxon>
        <taxon>Actinomycetota</taxon>
        <taxon>Actinomycetes</taxon>
        <taxon>Actinomycetales</taxon>
        <taxon>Actinomycetaceae</taxon>
        <taxon>Boudabousia</taxon>
    </lineage>
</organism>
<dbReference type="CDD" id="cd03498">
    <property type="entry name" value="SQR_TypeB_2_TM"/>
    <property type="match status" value="1"/>
</dbReference>
<reference evidence="2 3" key="1">
    <citation type="submission" date="2016-11" db="EMBL/GenBank/DDBJ databases">
        <title>Actinomyces gypaetusis sp. nov. isolated from the vulture Gypaetus barbatus in Qinghai Tibet Plateau China.</title>
        <authorList>
            <person name="Meng X."/>
        </authorList>
    </citation>
    <scope>NUCLEOTIDE SEQUENCE [LARGE SCALE GENOMIC DNA]</scope>
    <source>
        <strain evidence="2 3">VUL4_2</strain>
    </source>
</reference>
<accession>A0A1Q5PQS2</accession>
<keyword evidence="1" id="KW-1133">Transmembrane helix</keyword>
<dbReference type="Gene3D" id="1.20.1300.10">
    <property type="entry name" value="Fumarate reductase/succinate dehydrogenase, transmembrane subunit"/>
    <property type="match status" value="1"/>
</dbReference>
<dbReference type="STRING" id="1921764.BSR28_00425"/>
<dbReference type="AlphaFoldDB" id="A0A1Q5PQS2"/>
<evidence type="ECO:0000313" key="2">
    <source>
        <dbReference type="EMBL" id="OKL49750.1"/>
    </source>
</evidence>
<gene>
    <name evidence="2" type="ORF">BSR29_02025</name>
</gene>
<dbReference type="RefSeq" id="WP_073708634.1">
    <property type="nucleotide sequence ID" value="NZ_MQSU01000001.1"/>
</dbReference>
<evidence type="ECO:0000313" key="3">
    <source>
        <dbReference type="Proteomes" id="UP000186785"/>
    </source>
</evidence>
<dbReference type="SUPFAM" id="SSF81343">
    <property type="entry name" value="Fumarate reductase respiratory complex transmembrane subunits"/>
    <property type="match status" value="1"/>
</dbReference>